<dbReference type="PANTHER" id="PTHR37299">
    <property type="entry name" value="TRANSCRIPTIONAL REGULATOR-RELATED"/>
    <property type="match status" value="1"/>
</dbReference>
<dbReference type="InterPro" id="IPR011006">
    <property type="entry name" value="CheY-like_superfamily"/>
</dbReference>
<dbReference type="PROSITE" id="PS50110">
    <property type="entry name" value="RESPONSE_REGULATORY"/>
    <property type="match status" value="1"/>
</dbReference>
<evidence type="ECO:0000313" key="5">
    <source>
        <dbReference type="Proteomes" id="UP001197247"/>
    </source>
</evidence>
<feature type="modified residue" description="4-aspartylphosphate" evidence="1">
    <location>
        <position position="60"/>
    </location>
</feature>
<dbReference type="Proteomes" id="UP001197247">
    <property type="component" value="Unassembled WGS sequence"/>
</dbReference>
<dbReference type="EMBL" id="JAHBAY010000020">
    <property type="protein sequence ID" value="MBT0773782.1"/>
    <property type="molecule type" value="Genomic_DNA"/>
</dbReference>
<accession>A0ABS5TSJ4</accession>
<comment type="caution">
    <text evidence="4">The sequence shown here is derived from an EMBL/GenBank/DDBJ whole genome shotgun (WGS) entry which is preliminary data.</text>
</comment>
<reference evidence="4 5" key="1">
    <citation type="submission" date="2021-05" db="EMBL/GenBank/DDBJ databases">
        <title>Kineosporia and Streptomyces sp. nov. two new marine actinobacteria isolated from Coral.</title>
        <authorList>
            <person name="Buangrab K."/>
            <person name="Sutthacheep M."/>
            <person name="Yeemin T."/>
            <person name="Harunari E."/>
            <person name="Igarashi Y."/>
            <person name="Kanchanasin P."/>
            <person name="Tanasupawat S."/>
            <person name="Phongsopitanun W."/>
        </authorList>
    </citation>
    <scope>NUCLEOTIDE SEQUENCE [LARGE SCALE GENOMIC DNA]</scope>
    <source>
        <strain evidence="4 5">J2-2</strain>
    </source>
</reference>
<feature type="domain" description="Response regulatory" evidence="2">
    <location>
        <begin position="9"/>
        <end position="123"/>
    </location>
</feature>
<name>A0ABS5TSJ4_9ACTN</name>
<dbReference type="PROSITE" id="PS50930">
    <property type="entry name" value="HTH_LYTTR"/>
    <property type="match status" value="1"/>
</dbReference>
<dbReference type="SUPFAM" id="SSF52172">
    <property type="entry name" value="CheY-like"/>
    <property type="match status" value="1"/>
</dbReference>
<dbReference type="Pfam" id="PF00072">
    <property type="entry name" value="Response_reg"/>
    <property type="match status" value="1"/>
</dbReference>
<evidence type="ECO:0000259" key="2">
    <source>
        <dbReference type="PROSITE" id="PS50110"/>
    </source>
</evidence>
<protein>
    <submittedName>
        <fullName evidence="4">Response regulator transcription factor</fullName>
    </submittedName>
</protein>
<feature type="domain" description="HTH LytTR-type" evidence="3">
    <location>
        <begin position="140"/>
        <end position="242"/>
    </location>
</feature>
<dbReference type="RefSeq" id="WP_214160323.1">
    <property type="nucleotide sequence ID" value="NZ_JAHBAY010000020.1"/>
</dbReference>
<dbReference type="InterPro" id="IPR046947">
    <property type="entry name" value="LytR-like"/>
</dbReference>
<dbReference type="InterPro" id="IPR001789">
    <property type="entry name" value="Sig_transdc_resp-reg_receiver"/>
</dbReference>
<keyword evidence="1" id="KW-0597">Phosphoprotein</keyword>
<gene>
    <name evidence="4" type="ORF">KIH74_32855</name>
</gene>
<dbReference type="SMART" id="SM00448">
    <property type="entry name" value="REC"/>
    <property type="match status" value="1"/>
</dbReference>
<dbReference type="SMART" id="SM00850">
    <property type="entry name" value="LytTR"/>
    <property type="match status" value="1"/>
</dbReference>
<proteinExistence type="predicted"/>
<dbReference type="Gene3D" id="2.40.50.1020">
    <property type="entry name" value="LytTr DNA-binding domain"/>
    <property type="match status" value="1"/>
</dbReference>
<dbReference type="InterPro" id="IPR007492">
    <property type="entry name" value="LytTR_DNA-bd_dom"/>
</dbReference>
<dbReference type="PANTHER" id="PTHR37299:SF1">
    <property type="entry name" value="STAGE 0 SPORULATION PROTEIN A HOMOLOG"/>
    <property type="match status" value="1"/>
</dbReference>
<evidence type="ECO:0000259" key="3">
    <source>
        <dbReference type="PROSITE" id="PS50930"/>
    </source>
</evidence>
<dbReference type="Gene3D" id="3.40.50.2300">
    <property type="match status" value="1"/>
</dbReference>
<keyword evidence="5" id="KW-1185">Reference proteome</keyword>
<organism evidence="4 5">
    <name type="scientific">Kineosporia corallincola</name>
    <dbReference type="NCBI Taxonomy" id="2835133"/>
    <lineage>
        <taxon>Bacteria</taxon>
        <taxon>Bacillati</taxon>
        <taxon>Actinomycetota</taxon>
        <taxon>Actinomycetes</taxon>
        <taxon>Kineosporiales</taxon>
        <taxon>Kineosporiaceae</taxon>
        <taxon>Kineosporia</taxon>
    </lineage>
</organism>
<evidence type="ECO:0000256" key="1">
    <source>
        <dbReference type="PROSITE-ProRule" id="PRU00169"/>
    </source>
</evidence>
<dbReference type="Pfam" id="PF04397">
    <property type="entry name" value="LytTR"/>
    <property type="match status" value="1"/>
</dbReference>
<evidence type="ECO:0000313" key="4">
    <source>
        <dbReference type="EMBL" id="MBT0773782.1"/>
    </source>
</evidence>
<sequence length="246" mass="27304">MATTPAPLRALVVDDEPPALSELAWLLDSDDRIGRVLTADSGTQALKVLESEQVDVLFCDISMPGLDGLDLARVLARFTARPHLVFVTAYEQHAVEAFDLRAVDYVLKPVRAQRLAEAVRRAVEAQGTPVRPAAEPDENIPVELGGVTRFVRRSAVLFVEAAGDYARLHTAVGSHLLRVPLSALEERWAPSGFVRIHRSTLINVRHVNELLMDGGRFHVRLGGHTLTVSRRHTRQVKDRLMHRDGR</sequence>